<evidence type="ECO:0000259" key="7">
    <source>
        <dbReference type="PROSITE" id="PS51371"/>
    </source>
</evidence>
<dbReference type="GO" id="GO:0003824">
    <property type="term" value="F:catalytic activity"/>
    <property type="evidence" value="ECO:0007669"/>
    <property type="project" value="UniProtKB-ARBA"/>
</dbReference>
<keyword evidence="2" id="KW-0129">CBS domain</keyword>
<evidence type="ECO:0000259" key="3">
    <source>
        <dbReference type="PROSITE" id="PS50112"/>
    </source>
</evidence>
<dbReference type="PANTHER" id="PTHR44757">
    <property type="entry name" value="DIGUANYLATE CYCLASE DGCP"/>
    <property type="match status" value="1"/>
</dbReference>
<dbReference type="InterPro" id="IPR029787">
    <property type="entry name" value="Nucleotide_cyclase"/>
</dbReference>
<dbReference type="InterPro" id="IPR046342">
    <property type="entry name" value="CBS_dom_sf"/>
</dbReference>
<dbReference type="SMART" id="SM00086">
    <property type="entry name" value="PAC"/>
    <property type="match status" value="1"/>
</dbReference>
<feature type="domain" description="PAC" evidence="4">
    <location>
        <begin position="365"/>
        <end position="419"/>
    </location>
</feature>
<dbReference type="InterPro" id="IPR000644">
    <property type="entry name" value="CBS_dom"/>
</dbReference>
<dbReference type="Gene3D" id="3.30.450.20">
    <property type="entry name" value="PAS domain"/>
    <property type="match status" value="1"/>
</dbReference>
<evidence type="ECO:0000259" key="6">
    <source>
        <dbReference type="PROSITE" id="PS50887"/>
    </source>
</evidence>
<dbReference type="Pfam" id="PF00990">
    <property type="entry name" value="GGDEF"/>
    <property type="match status" value="1"/>
</dbReference>
<keyword evidence="9" id="KW-1185">Reference proteome</keyword>
<feature type="domain" description="CBS" evidence="7">
    <location>
        <begin position="93"/>
        <end position="151"/>
    </location>
</feature>
<dbReference type="Pfam" id="PF00563">
    <property type="entry name" value="EAL"/>
    <property type="match status" value="1"/>
</dbReference>
<dbReference type="Proteomes" id="UP000539350">
    <property type="component" value="Unassembled WGS sequence"/>
</dbReference>
<feature type="domain" description="CBS" evidence="7">
    <location>
        <begin position="220"/>
        <end position="277"/>
    </location>
</feature>
<accession>A0A7W2YIS7</accession>
<sequence length="850" mass="95391">MGLQFLGESDEQLKSSLSFPADFSVAKILKTDVLYCSPSTSLNEAASLMQERNCSSIIVLDNNSPKGIWTEQDALLINFDDPAQFTRPINEVMSQPVISIHADTLLSSVATQLQKNKLRHFLVVDDDENTLGLLSQSDIVEHQVLEHYLDLRSTASVLRRNIPRLAADTLLSYAVRKMQLSASSAIIINYPDQSYGILTERDLVHLIAQQSSKQTVGDVASRPLICIPHDMSLYRARKTLSERGIRHVGVTQNGELLGLVSFREIMMDVESTYMNELREVLQVRDQALSAAKRNLQLAERVIDSTLEGVIITDPRGRILFVNPAFSKITGYSDAEVIGKTPAILKSGHHNNDFYQSMWLELQREGRWEGEVLNRKKNGELLPKYLSITAIYNEQGQASHYASMFNDISKLKESEENIRNMAYRDPLTGLPNRRLLEDRLDMLIAQAERHNKLIGVLFIDLDHFKHVNDSLGHAAGDELLVELARRLKSCLRKNDTVARLGGDEFVIILSQPDSIDDIVHTAERLMNKISRPILIQGRELVQTSSIGVSVYPNDGLERDTLLKHADAAMYAVKSSGRDGLSCYAPSEQASFSDQLTLRLELRQALKNGQIMVYYQPLMDSLGQLVGAEALLRWQHPERGFIPPDSFIPLAEDSGLILPIGIFVLQQATEQFARWNKQGMRLSEISINVSGRQLRDQNFIRQVSESLKEHNIAPGQIVFELTESVLMDKISGSRLQDLKDLGVSLALDDFGTGYAALLYLRRFPLDRLKIDRSFVREMLDSSSDATIVSTLITLANKLKLQVVAEGVERSDQFETLRDYGCELFQGFLFSQALAPAQFEAQFLNQVSNKRSG</sequence>
<dbReference type="Gene3D" id="3.10.580.10">
    <property type="entry name" value="CBS-domain"/>
    <property type="match status" value="2"/>
</dbReference>
<dbReference type="SMART" id="SM00091">
    <property type="entry name" value="PAS"/>
    <property type="match status" value="1"/>
</dbReference>
<dbReference type="Gene3D" id="3.20.20.450">
    <property type="entry name" value="EAL domain"/>
    <property type="match status" value="1"/>
</dbReference>
<dbReference type="InterPro" id="IPR000014">
    <property type="entry name" value="PAS"/>
</dbReference>
<dbReference type="SMART" id="SM00267">
    <property type="entry name" value="GGDEF"/>
    <property type="match status" value="1"/>
</dbReference>
<gene>
    <name evidence="8" type="ORF">H2508_04455</name>
</gene>
<protein>
    <submittedName>
        <fullName evidence="8">EAL domain-containing protein</fullName>
    </submittedName>
</protein>
<feature type="domain" description="GGDEF" evidence="6">
    <location>
        <begin position="451"/>
        <end position="584"/>
    </location>
</feature>
<dbReference type="InterPro" id="IPR001633">
    <property type="entry name" value="EAL_dom"/>
</dbReference>
<dbReference type="SUPFAM" id="SSF55073">
    <property type="entry name" value="Nucleotide cyclase"/>
    <property type="match status" value="1"/>
</dbReference>
<dbReference type="CDD" id="cd00130">
    <property type="entry name" value="PAS"/>
    <property type="match status" value="1"/>
</dbReference>
<name>A0A7W2YIS7_9GAMM</name>
<comment type="caution">
    <text evidence="8">The sequence shown here is derived from an EMBL/GenBank/DDBJ whole genome shotgun (WGS) entry which is preliminary data.</text>
</comment>
<dbReference type="InterPro" id="IPR043128">
    <property type="entry name" value="Rev_trsase/Diguanyl_cyclase"/>
</dbReference>
<evidence type="ECO:0000313" key="9">
    <source>
        <dbReference type="Proteomes" id="UP000539350"/>
    </source>
</evidence>
<dbReference type="CDD" id="cd01949">
    <property type="entry name" value="GGDEF"/>
    <property type="match status" value="1"/>
</dbReference>
<dbReference type="PANTHER" id="PTHR44757:SF2">
    <property type="entry name" value="BIOFILM ARCHITECTURE MAINTENANCE PROTEIN MBAA"/>
    <property type="match status" value="1"/>
</dbReference>
<dbReference type="PROSITE" id="PS50883">
    <property type="entry name" value="EAL"/>
    <property type="match status" value="1"/>
</dbReference>
<reference evidence="8 9" key="1">
    <citation type="submission" date="2020-07" db="EMBL/GenBank/DDBJ databases">
        <title>Halieaceae bacterium, F7430, whole genome shotgun sequencing project.</title>
        <authorList>
            <person name="Jiang S."/>
            <person name="Liu Z.W."/>
            <person name="Du Z.J."/>
        </authorList>
    </citation>
    <scope>NUCLEOTIDE SEQUENCE [LARGE SCALE GENOMIC DNA]</scope>
    <source>
        <strain evidence="8 9">F7430</strain>
    </source>
</reference>
<dbReference type="EMBL" id="JACFXU010000013">
    <property type="protein sequence ID" value="MBA6412357.1"/>
    <property type="molecule type" value="Genomic_DNA"/>
</dbReference>
<dbReference type="SMART" id="SM00116">
    <property type="entry name" value="CBS"/>
    <property type="match status" value="4"/>
</dbReference>
<evidence type="ECO:0000259" key="4">
    <source>
        <dbReference type="PROSITE" id="PS50113"/>
    </source>
</evidence>
<proteinExistence type="predicted"/>
<dbReference type="InterPro" id="IPR000160">
    <property type="entry name" value="GGDEF_dom"/>
</dbReference>
<feature type="domain" description="CBS" evidence="7">
    <location>
        <begin position="29"/>
        <end position="85"/>
    </location>
</feature>
<evidence type="ECO:0000256" key="1">
    <source>
        <dbReference type="ARBA" id="ARBA00001946"/>
    </source>
</evidence>
<dbReference type="SMART" id="SM00052">
    <property type="entry name" value="EAL"/>
    <property type="match status" value="1"/>
</dbReference>
<dbReference type="AlphaFoldDB" id="A0A7W2YIS7"/>
<dbReference type="RefSeq" id="WP_182169250.1">
    <property type="nucleotide sequence ID" value="NZ_JACFXU010000013.1"/>
</dbReference>
<dbReference type="Pfam" id="PF00571">
    <property type="entry name" value="CBS"/>
    <property type="match status" value="3"/>
</dbReference>
<dbReference type="Gene3D" id="3.30.70.270">
    <property type="match status" value="1"/>
</dbReference>
<dbReference type="InterPro" id="IPR035965">
    <property type="entry name" value="PAS-like_dom_sf"/>
</dbReference>
<dbReference type="SUPFAM" id="SSF55785">
    <property type="entry name" value="PYP-like sensor domain (PAS domain)"/>
    <property type="match status" value="1"/>
</dbReference>
<dbReference type="InterPro" id="IPR000700">
    <property type="entry name" value="PAS-assoc_C"/>
</dbReference>
<organism evidence="8 9">
    <name type="scientific">Sediminihaliea albiluteola</name>
    <dbReference type="NCBI Taxonomy" id="2758564"/>
    <lineage>
        <taxon>Bacteria</taxon>
        <taxon>Pseudomonadati</taxon>
        <taxon>Pseudomonadota</taxon>
        <taxon>Gammaproteobacteria</taxon>
        <taxon>Cellvibrionales</taxon>
        <taxon>Halieaceae</taxon>
        <taxon>Sediminihaliea</taxon>
    </lineage>
</organism>
<dbReference type="InterPro" id="IPR035919">
    <property type="entry name" value="EAL_sf"/>
</dbReference>
<evidence type="ECO:0000256" key="2">
    <source>
        <dbReference type="PROSITE-ProRule" id="PRU00703"/>
    </source>
</evidence>
<feature type="domain" description="EAL" evidence="5">
    <location>
        <begin position="593"/>
        <end position="844"/>
    </location>
</feature>
<dbReference type="PROSITE" id="PS50112">
    <property type="entry name" value="PAS"/>
    <property type="match status" value="1"/>
</dbReference>
<dbReference type="SUPFAM" id="SSF54631">
    <property type="entry name" value="CBS-domain pair"/>
    <property type="match status" value="2"/>
</dbReference>
<feature type="domain" description="PAS" evidence="3">
    <location>
        <begin position="294"/>
        <end position="340"/>
    </location>
</feature>
<dbReference type="FunFam" id="3.30.70.270:FF:000001">
    <property type="entry name" value="Diguanylate cyclase domain protein"/>
    <property type="match status" value="1"/>
</dbReference>
<dbReference type="SUPFAM" id="SSF141868">
    <property type="entry name" value="EAL domain-like"/>
    <property type="match status" value="1"/>
</dbReference>
<dbReference type="Pfam" id="PF13426">
    <property type="entry name" value="PAS_9"/>
    <property type="match status" value="1"/>
</dbReference>
<dbReference type="PROSITE" id="PS50113">
    <property type="entry name" value="PAC"/>
    <property type="match status" value="1"/>
</dbReference>
<dbReference type="NCBIfam" id="TIGR00229">
    <property type="entry name" value="sensory_box"/>
    <property type="match status" value="1"/>
</dbReference>
<dbReference type="NCBIfam" id="TIGR00254">
    <property type="entry name" value="GGDEF"/>
    <property type="match status" value="1"/>
</dbReference>
<dbReference type="PROSITE" id="PS51371">
    <property type="entry name" value="CBS"/>
    <property type="match status" value="3"/>
</dbReference>
<dbReference type="PROSITE" id="PS50887">
    <property type="entry name" value="GGDEF"/>
    <property type="match status" value="1"/>
</dbReference>
<dbReference type="CDD" id="cd01948">
    <property type="entry name" value="EAL"/>
    <property type="match status" value="1"/>
</dbReference>
<dbReference type="InterPro" id="IPR052155">
    <property type="entry name" value="Biofilm_reg_signaling"/>
</dbReference>
<comment type="cofactor">
    <cofactor evidence="1">
        <name>Mg(2+)</name>
        <dbReference type="ChEBI" id="CHEBI:18420"/>
    </cofactor>
</comment>
<evidence type="ECO:0000313" key="8">
    <source>
        <dbReference type="EMBL" id="MBA6412357.1"/>
    </source>
</evidence>
<evidence type="ECO:0000259" key="5">
    <source>
        <dbReference type="PROSITE" id="PS50883"/>
    </source>
</evidence>
<dbReference type="InterPro" id="IPR001610">
    <property type="entry name" value="PAC"/>
</dbReference>